<dbReference type="AlphaFoldDB" id="A0A2Y9TYT9"/>
<name>A0A2Y9TYT9_9GAMM</name>
<dbReference type="KEGG" id="lpv:HYN51_09565"/>
<protein>
    <submittedName>
        <fullName evidence="1">Uncharacterized protein</fullName>
    </submittedName>
</protein>
<dbReference type="RefSeq" id="WP_108900839.1">
    <property type="nucleotide sequence ID" value="NZ_CP029185.2"/>
</dbReference>
<dbReference type="Proteomes" id="UP000244908">
    <property type="component" value="Chromosome"/>
</dbReference>
<sequence length="367" mass="41055">MDTRTTQDDSLAQSLNYRIRLSDPHVITPLNIPAFSRVNATDQKKVGFCIENSGIVAESLSLEITVGDQLIYREQDTRRFLSSGCHIWYWDGYSDAGILDTRILKHPDLRLRLVAFCASARFTIEYPFQGKAQHVHWVDVQVDRINRHVDVLMRLSFSDGGSRGRAGDIPCPDYATLAAMACEGVAFYWSRSGHRAGGIGHGIQTEQGRFSVAAIADRHAKPSMPDFKLISSLSERFGRSTSLKGFRKVFYNQGFYGKHITCQTSLNNFCELNFKMTAAHEIGHIVLDRYGAGSFPDYSWSHKGTSTVLTQRAKRGVTMPLQGEIDLMKYADARVNCITPADRFLRSVAASEDVKGLIWLSAVVFDI</sequence>
<keyword evidence="2" id="KW-1185">Reference proteome</keyword>
<dbReference type="EMBL" id="CP029185">
    <property type="protein sequence ID" value="AWH88782.1"/>
    <property type="molecule type" value="Genomic_DNA"/>
</dbReference>
<evidence type="ECO:0000313" key="1">
    <source>
        <dbReference type="EMBL" id="AWH88782.1"/>
    </source>
</evidence>
<dbReference type="OrthoDB" id="6686920at2"/>
<reference evidence="1 2" key="1">
    <citation type="journal article" date="2019" name="Int. J. Syst. Evol. Microbiol.">
        <title>Limnobaculum parvum gen. nov., sp. nov., isolated from a freshwater lake.</title>
        <authorList>
            <person name="Baek C."/>
            <person name="Shin S.K."/>
            <person name="Yi H."/>
        </authorList>
    </citation>
    <scope>NUCLEOTIDE SEQUENCE [LARGE SCALE GENOMIC DNA]</scope>
    <source>
        <strain evidence="1 2">HYN0051</strain>
    </source>
</reference>
<gene>
    <name evidence="1" type="ORF">HYN51_09565</name>
</gene>
<accession>A0A2Y9TYT9</accession>
<proteinExistence type="predicted"/>
<evidence type="ECO:0000313" key="2">
    <source>
        <dbReference type="Proteomes" id="UP000244908"/>
    </source>
</evidence>
<organism evidence="1 2">
    <name type="scientific">Limnobaculum parvum</name>
    <dbReference type="NCBI Taxonomy" id="2172103"/>
    <lineage>
        <taxon>Bacteria</taxon>
        <taxon>Pseudomonadati</taxon>
        <taxon>Pseudomonadota</taxon>
        <taxon>Gammaproteobacteria</taxon>
        <taxon>Enterobacterales</taxon>
        <taxon>Budviciaceae</taxon>
        <taxon>Limnobaculum</taxon>
    </lineage>
</organism>